<reference evidence="2 3" key="1">
    <citation type="submission" date="2020-10" db="EMBL/GenBank/DDBJ databases">
        <title>Complete genome sequence of Paludibaculum fermentans P105T, a facultatively anaerobic acidobacterium capable of dissimilatory Fe(III) reduction.</title>
        <authorList>
            <person name="Dedysh S.N."/>
            <person name="Beletsky A.V."/>
            <person name="Kulichevskaya I.S."/>
            <person name="Mardanov A.V."/>
            <person name="Ravin N.V."/>
        </authorList>
    </citation>
    <scope>NUCLEOTIDE SEQUENCE [LARGE SCALE GENOMIC DNA]</scope>
    <source>
        <strain evidence="2 3">P105</strain>
    </source>
</reference>
<feature type="chain" id="PRO_5032306694" evidence="1">
    <location>
        <begin position="19"/>
        <end position="131"/>
    </location>
</feature>
<keyword evidence="1" id="KW-0732">Signal</keyword>
<sequence>MKRQLLVFLFVLSTSASAEPWRPPAADAANLGQTALSEAESERYEVLTGRVIRSANERMELADGFRYVLDSEVTEPAEVIEWMRLQSRSCPFVSYSLHFTAGGDLLLDLRGPDGVKELLQLELPPLAARFI</sequence>
<evidence type="ECO:0000256" key="1">
    <source>
        <dbReference type="SAM" id="SignalP"/>
    </source>
</evidence>
<proteinExistence type="predicted"/>
<dbReference type="Proteomes" id="UP000593892">
    <property type="component" value="Chromosome"/>
</dbReference>
<accession>A0A7S7NTQ0</accession>
<evidence type="ECO:0000313" key="2">
    <source>
        <dbReference type="EMBL" id="QOY89084.1"/>
    </source>
</evidence>
<dbReference type="KEGG" id="pfer:IRI77_03750"/>
<organism evidence="2 3">
    <name type="scientific">Paludibaculum fermentans</name>
    <dbReference type="NCBI Taxonomy" id="1473598"/>
    <lineage>
        <taxon>Bacteria</taxon>
        <taxon>Pseudomonadati</taxon>
        <taxon>Acidobacteriota</taxon>
        <taxon>Terriglobia</taxon>
        <taxon>Bryobacterales</taxon>
        <taxon>Bryobacteraceae</taxon>
        <taxon>Paludibaculum</taxon>
    </lineage>
</organism>
<gene>
    <name evidence="2" type="ORF">IRI77_03750</name>
</gene>
<feature type="signal peptide" evidence="1">
    <location>
        <begin position="1"/>
        <end position="18"/>
    </location>
</feature>
<evidence type="ECO:0000313" key="3">
    <source>
        <dbReference type="Proteomes" id="UP000593892"/>
    </source>
</evidence>
<dbReference type="AlphaFoldDB" id="A0A7S7NTQ0"/>
<keyword evidence="3" id="KW-1185">Reference proteome</keyword>
<dbReference type="EMBL" id="CP063849">
    <property type="protein sequence ID" value="QOY89084.1"/>
    <property type="molecule type" value="Genomic_DNA"/>
</dbReference>
<name>A0A7S7NTQ0_PALFE</name>
<protein>
    <submittedName>
        <fullName evidence="2">Uncharacterized protein</fullName>
    </submittedName>
</protein>
<dbReference type="RefSeq" id="WP_194450746.1">
    <property type="nucleotide sequence ID" value="NZ_CP063849.1"/>
</dbReference>